<proteinExistence type="predicted"/>
<sequence>MAQPEDVEILVHINAPSRNSDDARYRALTSAYLAFQACPSPSAGELPESTDRRDSVTRVQDGTSIFQTSQAVSTQEFFPSLRSPQASFDSVIDNANSPNALLHVHRIEAQGGTPQTPDRTALSQLSWQTPPSVVQDSYPDVNATTLFNSPTRVLEYYLQQFRSASEASTPQRGSQGRDTHEYGVNPDINKSPSEPRSSVQHDGSRYGPTIPCTPGNGVLPALSIELGNDVQPSLMLPPRRPIQRIQRETALVLPSVDMDPDSVITELDKTRAVRADSEPPPSKRQRQTQTTDSPQGMLRTSSDIGQRIPHSSDQGRPITFTTQHGYTLDSLELYAPEPPTDNANLEPDDLITDGLGKLGAALQIPKRFRPERQSRDLRPFERGYWSLECSDWTSELRSEAWVFLANYVGGGVAGWGIWCRRDAGFNTLKVYCWGHVVAHIFLVLYLASRRKILYTGATWIDGDSKPVIVMGKRT</sequence>
<evidence type="ECO:0000256" key="1">
    <source>
        <dbReference type="SAM" id="MobiDB-lite"/>
    </source>
</evidence>
<dbReference type="Proteomes" id="UP001391051">
    <property type="component" value="Unassembled WGS sequence"/>
</dbReference>
<organism evidence="2 3">
    <name type="scientific">Apiospora aurea</name>
    <dbReference type="NCBI Taxonomy" id="335848"/>
    <lineage>
        <taxon>Eukaryota</taxon>
        <taxon>Fungi</taxon>
        <taxon>Dikarya</taxon>
        <taxon>Ascomycota</taxon>
        <taxon>Pezizomycotina</taxon>
        <taxon>Sordariomycetes</taxon>
        <taxon>Xylariomycetidae</taxon>
        <taxon>Amphisphaeriales</taxon>
        <taxon>Apiosporaceae</taxon>
        <taxon>Apiospora</taxon>
    </lineage>
</organism>
<feature type="compositionally biased region" description="Polar residues" evidence="1">
    <location>
        <begin position="287"/>
        <end position="320"/>
    </location>
</feature>
<name>A0ABR1QEB9_9PEZI</name>
<gene>
    <name evidence="2" type="ORF">PG986_007946</name>
</gene>
<feature type="compositionally biased region" description="Polar residues" evidence="1">
    <location>
        <begin position="188"/>
        <end position="201"/>
    </location>
</feature>
<dbReference type="EMBL" id="JAQQWE010000005">
    <property type="protein sequence ID" value="KAK7952218.1"/>
    <property type="molecule type" value="Genomic_DNA"/>
</dbReference>
<feature type="region of interest" description="Disordered" evidence="1">
    <location>
        <begin position="269"/>
        <end position="320"/>
    </location>
</feature>
<dbReference type="RefSeq" id="XP_066700280.1">
    <property type="nucleotide sequence ID" value="XM_066844168.1"/>
</dbReference>
<reference evidence="2 3" key="1">
    <citation type="submission" date="2023-01" db="EMBL/GenBank/DDBJ databases">
        <title>Analysis of 21 Apiospora genomes using comparative genomics revels a genus with tremendous synthesis potential of carbohydrate active enzymes and secondary metabolites.</title>
        <authorList>
            <person name="Sorensen T."/>
        </authorList>
    </citation>
    <scope>NUCLEOTIDE SEQUENCE [LARGE SCALE GENOMIC DNA]</scope>
    <source>
        <strain evidence="2 3">CBS 24483</strain>
    </source>
</reference>
<evidence type="ECO:0000313" key="2">
    <source>
        <dbReference type="EMBL" id="KAK7952218.1"/>
    </source>
</evidence>
<keyword evidence="3" id="KW-1185">Reference proteome</keyword>
<dbReference type="GeneID" id="92077230"/>
<feature type="region of interest" description="Disordered" evidence="1">
    <location>
        <begin position="164"/>
        <end position="212"/>
    </location>
</feature>
<comment type="caution">
    <text evidence="2">The sequence shown here is derived from an EMBL/GenBank/DDBJ whole genome shotgun (WGS) entry which is preliminary data.</text>
</comment>
<feature type="compositionally biased region" description="Polar residues" evidence="1">
    <location>
        <begin position="164"/>
        <end position="174"/>
    </location>
</feature>
<accession>A0ABR1QEB9</accession>
<protein>
    <submittedName>
        <fullName evidence="2">Uncharacterized protein</fullName>
    </submittedName>
</protein>
<evidence type="ECO:0000313" key="3">
    <source>
        <dbReference type="Proteomes" id="UP001391051"/>
    </source>
</evidence>